<dbReference type="GO" id="GO:0016810">
    <property type="term" value="F:hydrolase activity, acting on carbon-nitrogen (but not peptide) bonds"/>
    <property type="evidence" value="ECO:0007669"/>
    <property type="project" value="InterPro"/>
</dbReference>
<dbReference type="InterPro" id="IPR002509">
    <property type="entry name" value="NODB_dom"/>
</dbReference>
<dbReference type="PANTHER" id="PTHR43123:SF4">
    <property type="entry name" value="POLYSACCHARIDE DEACETYLASE"/>
    <property type="match status" value="1"/>
</dbReference>
<accession>A0A127A5N8</accession>
<name>A0A127A5N8_9MICC</name>
<dbReference type="Proteomes" id="UP000070134">
    <property type="component" value="Chromosome"/>
</dbReference>
<dbReference type="OrthoDB" id="9787041at2"/>
<organism evidence="2 3">
    <name type="scientific">Sinomonas atrocyanea</name>
    <dbReference type="NCBI Taxonomy" id="37927"/>
    <lineage>
        <taxon>Bacteria</taxon>
        <taxon>Bacillati</taxon>
        <taxon>Actinomycetota</taxon>
        <taxon>Actinomycetes</taxon>
        <taxon>Micrococcales</taxon>
        <taxon>Micrococcaceae</taxon>
        <taxon>Sinomonas</taxon>
    </lineage>
</organism>
<dbReference type="AlphaFoldDB" id="A0A127A5N8"/>
<dbReference type="Pfam" id="PF01522">
    <property type="entry name" value="Polysacc_deac_1"/>
    <property type="match status" value="1"/>
</dbReference>
<protein>
    <submittedName>
        <fullName evidence="2">Chitin deacetylase</fullName>
    </submittedName>
</protein>
<dbReference type="EMBL" id="CP014518">
    <property type="protein sequence ID" value="AMM34467.1"/>
    <property type="molecule type" value="Genomic_DNA"/>
</dbReference>
<dbReference type="PATRIC" id="fig|37927.3.peg.3907"/>
<dbReference type="GO" id="GO:0005975">
    <property type="term" value="P:carbohydrate metabolic process"/>
    <property type="evidence" value="ECO:0007669"/>
    <property type="project" value="InterPro"/>
</dbReference>
<dbReference type="KEGG" id="satk:SA2016_3810"/>
<dbReference type="Gene3D" id="3.20.20.370">
    <property type="entry name" value="Glycoside hydrolase/deacetylase"/>
    <property type="match status" value="1"/>
</dbReference>
<evidence type="ECO:0000313" key="3">
    <source>
        <dbReference type="Proteomes" id="UP000070134"/>
    </source>
</evidence>
<sequence length="307" mass="33577">MRDLIGYGENPPAVGWPGGAKVAVSLVVNYEEGAERSIAAGDAAEEDIVIFGGWSSDPSRRNLMKESFFEYGTRVGIWRYLAMLREYKVPATFMACGEALEKNPEAARAIARDGHEICGHGYRWRGMVGMSPDEERAEIRACKAAIEATAGVTPVGWYVREDITENTRAILAEEGFLYDSNSYADDLPYFVPAGEARHLVVPYSGDTNDARFWGPGSLATGEDLFTVLKDTLDCLAAEGGTVPKMMSVGIHLRIGGRPSVAAGVRRFLEYALGLDGVWFATREEIARWWLEHAPEGKPSGVFQEVAS</sequence>
<keyword evidence="3" id="KW-1185">Reference proteome</keyword>
<dbReference type="STRING" id="37927.SA2016_3810"/>
<feature type="domain" description="NodB homology" evidence="1">
    <location>
        <begin position="63"/>
        <end position="280"/>
    </location>
</feature>
<dbReference type="PANTHER" id="PTHR43123">
    <property type="entry name" value="POLYSACCHARIDE DEACETYLASE-RELATED"/>
    <property type="match status" value="1"/>
</dbReference>
<proteinExistence type="predicted"/>
<dbReference type="InterPro" id="IPR011330">
    <property type="entry name" value="Glyco_hydro/deAcase_b/a-brl"/>
</dbReference>
<dbReference type="RefSeq" id="WP_066501204.1">
    <property type="nucleotide sequence ID" value="NZ_BJMO01000049.1"/>
</dbReference>
<evidence type="ECO:0000313" key="2">
    <source>
        <dbReference type="EMBL" id="AMM34467.1"/>
    </source>
</evidence>
<evidence type="ECO:0000259" key="1">
    <source>
        <dbReference type="PROSITE" id="PS51677"/>
    </source>
</evidence>
<gene>
    <name evidence="2" type="ORF">SA2016_3810</name>
</gene>
<dbReference type="PROSITE" id="PS51677">
    <property type="entry name" value="NODB"/>
    <property type="match status" value="1"/>
</dbReference>
<dbReference type="SUPFAM" id="SSF88713">
    <property type="entry name" value="Glycoside hydrolase/deacetylase"/>
    <property type="match status" value="1"/>
</dbReference>
<reference evidence="2 3" key="1">
    <citation type="submission" date="2016-02" db="EMBL/GenBank/DDBJ databases">
        <title>Complete genome of Sinomonas atrocyanea KCTC 3377.</title>
        <authorList>
            <person name="Kim K.M."/>
        </authorList>
    </citation>
    <scope>NUCLEOTIDE SEQUENCE [LARGE SCALE GENOMIC DNA]</scope>
    <source>
        <strain evidence="2 3">KCTC 3377</strain>
    </source>
</reference>